<organism evidence="2 3">
    <name type="scientific">Halorientalis brevis</name>
    <dbReference type="NCBI Taxonomy" id="1126241"/>
    <lineage>
        <taxon>Archaea</taxon>
        <taxon>Methanobacteriati</taxon>
        <taxon>Methanobacteriota</taxon>
        <taxon>Stenosarchaea group</taxon>
        <taxon>Halobacteria</taxon>
        <taxon>Halobacteriales</taxon>
        <taxon>Haloarculaceae</taxon>
        <taxon>Halorientalis</taxon>
    </lineage>
</organism>
<sequence>MPGDDDSSGRSVTRRAVLAATTGALGAVAGCATGPFPGAESPTSTSGDVTVAVETVVEPVAEPWSLAPLPDGNELLVTERGGRLRLVDVADGTIRTVSGTPSVYAQGQGGLLDIALHPEFPDARWVYLTYSATDGNGRSATHLGRGRLDRDGGSLRDFEQLHVAEPFVESSGHFGSRVTFGPDGFVYQTVGDRQFKDFGPDHTAQDLSTEHGVTLRLAPDGSVPDDNPFVDRADARDAIYSYGHRNAQGLTVHPETGALWESEFGERDGDELNVVEAGANYGWPVADEGCRYGTDDPIGVSHSEREDVVAPVYSWPCGSGGFPPSGMTFYTGAAFPSWQGDLFVGGLASQYLARFTVDGRRVTEAEPLLAERGWRIRDVVPAPESGHLYVAVDDTDAPIVRLRPA</sequence>
<dbReference type="Pfam" id="PF07995">
    <property type="entry name" value="GSDH"/>
    <property type="match status" value="1"/>
</dbReference>
<dbReference type="PANTHER" id="PTHR19328">
    <property type="entry name" value="HEDGEHOG-INTERACTING PROTEIN"/>
    <property type="match status" value="1"/>
</dbReference>
<evidence type="ECO:0000313" key="2">
    <source>
        <dbReference type="EMBL" id="MFD1586486.1"/>
    </source>
</evidence>
<reference evidence="2 3" key="1">
    <citation type="journal article" date="2019" name="Int. J. Syst. Evol. Microbiol.">
        <title>The Global Catalogue of Microorganisms (GCM) 10K type strain sequencing project: providing services to taxonomists for standard genome sequencing and annotation.</title>
        <authorList>
            <consortium name="The Broad Institute Genomics Platform"/>
            <consortium name="The Broad Institute Genome Sequencing Center for Infectious Disease"/>
            <person name="Wu L."/>
            <person name="Ma J."/>
        </authorList>
    </citation>
    <scope>NUCLEOTIDE SEQUENCE [LARGE SCALE GENOMIC DNA]</scope>
    <source>
        <strain evidence="2 3">CGMCC 1.12125</strain>
    </source>
</reference>
<name>A0ABD6C9V5_9EURY</name>
<feature type="domain" description="Glucose/Sorbosone dehydrogenase" evidence="1">
    <location>
        <begin position="61"/>
        <end position="401"/>
    </location>
</feature>
<dbReference type="SUPFAM" id="SSF50952">
    <property type="entry name" value="Soluble quinoprotein glucose dehydrogenase"/>
    <property type="match status" value="1"/>
</dbReference>
<dbReference type="Proteomes" id="UP001597119">
    <property type="component" value="Unassembled WGS sequence"/>
</dbReference>
<dbReference type="PROSITE" id="PS51318">
    <property type="entry name" value="TAT"/>
    <property type="match status" value="1"/>
</dbReference>
<proteinExistence type="predicted"/>
<dbReference type="InterPro" id="IPR012938">
    <property type="entry name" value="Glc/Sorbosone_DH"/>
</dbReference>
<dbReference type="InterPro" id="IPR011041">
    <property type="entry name" value="Quinoprot_gluc/sorb_DH_b-prop"/>
</dbReference>
<evidence type="ECO:0000259" key="1">
    <source>
        <dbReference type="Pfam" id="PF07995"/>
    </source>
</evidence>
<dbReference type="RefSeq" id="WP_247379623.1">
    <property type="nucleotide sequence ID" value="NZ_JALLGV010000007.1"/>
</dbReference>
<protein>
    <submittedName>
        <fullName evidence="2">PQQ-dependent sugar dehydrogenase</fullName>
        <ecNumber evidence="2">1.1.5.-</ecNumber>
    </submittedName>
</protein>
<dbReference type="Gene3D" id="2.120.10.30">
    <property type="entry name" value="TolB, C-terminal domain"/>
    <property type="match status" value="1"/>
</dbReference>
<dbReference type="EMBL" id="JBHUDJ010000002">
    <property type="protein sequence ID" value="MFD1586486.1"/>
    <property type="molecule type" value="Genomic_DNA"/>
</dbReference>
<gene>
    <name evidence="2" type="ORF">ACFR9U_05800</name>
</gene>
<dbReference type="InterPro" id="IPR011042">
    <property type="entry name" value="6-blade_b-propeller_TolB-like"/>
</dbReference>
<keyword evidence="2" id="KW-0560">Oxidoreductase</keyword>
<evidence type="ECO:0000313" key="3">
    <source>
        <dbReference type="Proteomes" id="UP001597119"/>
    </source>
</evidence>
<comment type="caution">
    <text evidence="2">The sequence shown here is derived from an EMBL/GenBank/DDBJ whole genome shotgun (WGS) entry which is preliminary data.</text>
</comment>
<dbReference type="EC" id="1.1.5.-" evidence="2"/>
<dbReference type="GO" id="GO:0016491">
    <property type="term" value="F:oxidoreductase activity"/>
    <property type="evidence" value="ECO:0007669"/>
    <property type="project" value="UniProtKB-KW"/>
</dbReference>
<dbReference type="PANTHER" id="PTHR19328:SF75">
    <property type="entry name" value="ALDOSE SUGAR DEHYDROGENASE YLII"/>
    <property type="match status" value="1"/>
</dbReference>
<dbReference type="AlphaFoldDB" id="A0ABD6C9V5"/>
<dbReference type="InterPro" id="IPR006311">
    <property type="entry name" value="TAT_signal"/>
</dbReference>
<accession>A0ABD6C9V5</accession>
<keyword evidence="3" id="KW-1185">Reference proteome</keyword>